<sequence>MAEEEVVVVSASPKPSDHKRKLEELEPEQESVLEQPPKSSGELADSNAEPDAANELDASPPSDESDAKRPRLDDKSDDIARANGHQEKLDDTPKENDEEEVVPGPAFVDLTETQIAPSQPGFVDLTETATNEQHFGTNGETSDIQKPSVEDSVVDAAQEPPQEEPQPHSAEEGDSVPAQPEQGDALSGQPEKTDTLPVNQEQGDTFSGQQEQGDAFSAQQDQLPENEAITHRMEVPNNKVGVLIGKAGDTIRYLQYNSRAKIQITKDADADPYSATRPVEITGSLDSVTKAEKLINAVIAEADAGGSPSLVARGVATAQAVAAAEQIQIQVPNEKVGLIIGRMGDTIKSLQAKTGARIQLIPQHLPKGDESKERTVRVSGDKKQIDMARELIKEVMNQTVRPSSGFNHQAYRSHGPGGPQWGPRGARPSQHSSYDYQQRGPYQSRTQYPPAYGNYPQHMGPRSGFGSGWEQRPPPNMQGMPPHGGGYDYYGGQGAEAPAQHSTHGPSHAPGPSPNPIMGGPPSQANYNYGQPHGSDYRHPAPFSHAAPPQHGYGHGYEEPKYDNHAPPQHSYGGHGASQPYPQTGAHPGYGPQQHYGKPPAYTMPSQGPPPQSYGAPMGSQPGEAVYQTPAQSYGQNVPAQQPYPYASTAPAQQTYAPYGSAPAADGYTQPPTASSAGYPQQGGQPASYGQPGSQPAPGYAQAAPAGYAQYPTSQQGYSEQSASYAGGYGYQASQDPAYGGVSAPAYGGAPAAQQGYAQPAPAAAGAQQGYTQPAPATTQQSYDQSIPQSGGYGKTVSPQPGYAQYDSSQMYAAPR</sequence>
<gene>
    <name evidence="5" type="ORF">RchiOBHm_Chr6g0306891</name>
</gene>
<dbReference type="SMART" id="SM00322">
    <property type="entry name" value="KH"/>
    <property type="match status" value="2"/>
</dbReference>
<evidence type="ECO:0000256" key="3">
    <source>
        <dbReference type="SAM" id="MobiDB-lite"/>
    </source>
</evidence>
<keyword evidence="1" id="KW-0677">Repeat</keyword>
<name>A0A2P6Q081_ROSCH</name>
<dbReference type="OMA" id="PEMEGVQ"/>
<dbReference type="InterPro" id="IPR004087">
    <property type="entry name" value="KH_dom"/>
</dbReference>
<evidence type="ECO:0000256" key="2">
    <source>
        <dbReference type="PROSITE-ProRule" id="PRU00117"/>
    </source>
</evidence>
<dbReference type="PROSITE" id="PS50084">
    <property type="entry name" value="KH_TYPE_1"/>
    <property type="match status" value="2"/>
</dbReference>
<proteinExistence type="predicted"/>
<dbReference type="AlphaFoldDB" id="A0A2P6Q081"/>
<dbReference type="InterPro" id="IPR004088">
    <property type="entry name" value="KH_dom_type_1"/>
</dbReference>
<feature type="region of interest" description="Disordered" evidence="3">
    <location>
        <begin position="1"/>
        <end position="220"/>
    </location>
</feature>
<feature type="domain" description="K Homology" evidence="4">
    <location>
        <begin position="323"/>
        <end position="397"/>
    </location>
</feature>
<evidence type="ECO:0000256" key="1">
    <source>
        <dbReference type="ARBA" id="ARBA00022737"/>
    </source>
</evidence>
<feature type="compositionally biased region" description="Polar residues" evidence="3">
    <location>
        <begin position="127"/>
        <end position="145"/>
    </location>
</feature>
<protein>
    <submittedName>
        <fullName evidence="5">Putative K domain-containing protein</fullName>
    </submittedName>
</protein>
<feature type="compositionally biased region" description="Gly residues" evidence="3">
    <location>
        <begin position="482"/>
        <end position="494"/>
    </location>
</feature>
<dbReference type="Proteomes" id="UP000238479">
    <property type="component" value="Chromosome 6"/>
</dbReference>
<feature type="compositionally biased region" description="Polar residues" evidence="3">
    <location>
        <begin position="670"/>
        <end position="685"/>
    </location>
</feature>
<feature type="compositionally biased region" description="Polar residues" evidence="3">
    <location>
        <begin position="429"/>
        <end position="447"/>
    </location>
</feature>
<feature type="compositionally biased region" description="Polar residues" evidence="3">
    <location>
        <begin position="806"/>
        <end position="816"/>
    </location>
</feature>
<dbReference type="STRING" id="74649.A0A2P6Q081"/>
<feature type="compositionally biased region" description="Low complexity" evidence="3">
    <location>
        <begin position="737"/>
        <end position="781"/>
    </location>
</feature>
<evidence type="ECO:0000313" key="5">
    <source>
        <dbReference type="EMBL" id="PRQ27591.1"/>
    </source>
</evidence>
<reference evidence="5 6" key="1">
    <citation type="journal article" date="2018" name="Nat. Genet.">
        <title>The Rosa genome provides new insights in the design of modern roses.</title>
        <authorList>
            <person name="Bendahmane M."/>
        </authorList>
    </citation>
    <scope>NUCLEOTIDE SEQUENCE [LARGE SCALE GENOMIC DNA]</scope>
    <source>
        <strain evidence="6">cv. Old Blush</strain>
    </source>
</reference>
<feature type="compositionally biased region" description="Low complexity" evidence="3">
    <location>
        <begin position="688"/>
        <end position="704"/>
    </location>
</feature>
<evidence type="ECO:0000313" key="6">
    <source>
        <dbReference type="Proteomes" id="UP000238479"/>
    </source>
</evidence>
<dbReference type="Gramene" id="PRQ27591">
    <property type="protein sequence ID" value="PRQ27591"/>
    <property type="gene ID" value="RchiOBHm_Chr6g0306891"/>
</dbReference>
<feature type="domain" description="K Homology" evidence="4">
    <location>
        <begin position="227"/>
        <end position="300"/>
    </location>
</feature>
<dbReference type="Pfam" id="PF00013">
    <property type="entry name" value="KH_1"/>
    <property type="match status" value="2"/>
</dbReference>
<keyword evidence="2" id="KW-0694">RNA-binding</keyword>
<organism evidence="5 6">
    <name type="scientific">Rosa chinensis</name>
    <name type="common">China rose</name>
    <dbReference type="NCBI Taxonomy" id="74649"/>
    <lineage>
        <taxon>Eukaryota</taxon>
        <taxon>Viridiplantae</taxon>
        <taxon>Streptophyta</taxon>
        <taxon>Embryophyta</taxon>
        <taxon>Tracheophyta</taxon>
        <taxon>Spermatophyta</taxon>
        <taxon>Magnoliopsida</taxon>
        <taxon>eudicotyledons</taxon>
        <taxon>Gunneridae</taxon>
        <taxon>Pentapetalae</taxon>
        <taxon>rosids</taxon>
        <taxon>fabids</taxon>
        <taxon>Rosales</taxon>
        <taxon>Rosaceae</taxon>
        <taxon>Rosoideae</taxon>
        <taxon>Rosoideae incertae sedis</taxon>
        <taxon>Rosa</taxon>
    </lineage>
</organism>
<feature type="compositionally biased region" description="Basic and acidic residues" evidence="3">
    <location>
        <begin position="65"/>
        <end position="95"/>
    </location>
</feature>
<comment type="caution">
    <text evidence="5">The sequence shown here is derived from an EMBL/GenBank/DDBJ whole genome shotgun (WGS) entry which is preliminary data.</text>
</comment>
<dbReference type="PANTHER" id="PTHR10288">
    <property type="entry name" value="KH DOMAIN CONTAINING RNA BINDING PROTEIN"/>
    <property type="match status" value="1"/>
</dbReference>
<dbReference type="GO" id="GO:0003723">
    <property type="term" value="F:RNA binding"/>
    <property type="evidence" value="ECO:0007669"/>
    <property type="project" value="UniProtKB-UniRule"/>
</dbReference>
<dbReference type="Gene3D" id="3.30.1370.10">
    <property type="entry name" value="K Homology domain, type 1"/>
    <property type="match status" value="2"/>
</dbReference>
<evidence type="ECO:0000259" key="4">
    <source>
        <dbReference type="SMART" id="SM00322"/>
    </source>
</evidence>
<accession>A0A2P6Q081</accession>
<feature type="compositionally biased region" description="Polar residues" evidence="3">
    <location>
        <begin position="629"/>
        <end position="640"/>
    </location>
</feature>
<dbReference type="EMBL" id="PDCK01000044">
    <property type="protein sequence ID" value="PRQ27591.1"/>
    <property type="molecule type" value="Genomic_DNA"/>
</dbReference>
<feature type="compositionally biased region" description="Polar residues" evidence="3">
    <location>
        <begin position="196"/>
        <end position="220"/>
    </location>
</feature>
<dbReference type="CDD" id="cd00105">
    <property type="entry name" value="KH-I"/>
    <property type="match status" value="1"/>
</dbReference>
<feature type="region of interest" description="Disordered" evidence="3">
    <location>
        <begin position="403"/>
        <end position="704"/>
    </location>
</feature>
<keyword evidence="6" id="KW-1185">Reference proteome</keyword>
<feature type="region of interest" description="Disordered" evidence="3">
    <location>
        <begin position="737"/>
        <end position="816"/>
    </location>
</feature>
<dbReference type="InterPro" id="IPR036612">
    <property type="entry name" value="KH_dom_type_1_sf"/>
</dbReference>
<dbReference type="SUPFAM" id="SSF54791">
    <property type="entry name" value="Eukaryotic type KH-domain (KH-domain type I)"/>
    <property type="match status" value="2"/>
</dbReference>
<dbReference type="OrthoDB" id="5204190at2759"/>